<dbReference type="PROSITE" id="PS51688">
    <property type="entry name" value="ICA"/>
    <property type="match status" value="1"/>
</dbReference>
<reference evidence="2" key="1">
    <citation type="journal article" date="2020" name="Nature">
        <title>Giant virus diversity and host interactions through global metagenomics.</title>
        <authorList>
            <person name="Schulz F."/>
            <person name="Roux S."/>
            <person name="Paez-Espino D."/>
            <person name="Jungbluth S."/>
            <person name="Walsh D.A."/>
            <person name="Denef V.J."/>
            <person name="McMahon K.D."/>
            <person name="Konstantinidis K.T."/>
            <person name="Eloe-Fadrosh E.A."/>
            <person name="Kyrpides N.C."/>
            <person name="Woyke T."/>
        </authorList>
    </citation>
    <scope>NUCLEOTIDE SEQUENCE</scope>
    <source>
        <strain evidence="2">GVMAG-S-3300013093-109</strain>
    </source>
</reference>
<dbReference type="Gene3D" id="1.10.10.10">
    <property type="entry name" value="Winged helix-like DNA-binding domain superfamily/Winged helix DNA-binding domain"/>
    <property type="match status" value="1"/>
</dbReference>
<dbReference type="Pfam" id="PF13884">
    <property type="entry name" value="Peptidase_S74"/>
    <property type="match status" value="1"/>
</dbReference>
<name>A0A6C0KT08_9ZZZZ</name>
<sequence length="820" mass="81486">MSPTPDLTNPTSTVLSKTGITATYDTTVQHISFVGKTFSIDHGLQVSGNVAQFSYDVDASASNDTAASISTAGGLAVAKKAYIGDDLHVTGKAYLGDLDLGGSVALDSTASSTSTITGALTVAGGVGIVENIYVGGLADVAGTFHAAGDATLDSQLSVAHKASFNDEVDVVGILKSSNNTDASSATDNAAAVSTLGGLAVAKKAYIGTNLNVGGDSSLAGALAVTGAATLSSTLGVSAKATLNSLEVTNASNLLGSLAVADGTTLGGDLQVNANASVTGTLAVTQGTTLTGGATISQTAALATMTVSGTSTLTGKLTSNGAADLKSTLDVTGATTLGSSLTVNSGVTLNATSDASSYSDGSAALVVAGGLALARNACIGGLADVNLTLHVGGDATLDGQLSVADTSSLAEVDVSGILKSSNNSNASSASDNTAAISSSGGLAIAKDAYFGGLADVTGNFHVAGDVTFDQALTVTGTATLANLSMSGSLALNGTNDATSYLDTNAALHLDGGLSVVKNAYIGGNVGVTGTFNATGDATLHGTVDIKDAATLESTLDVSLKTTLGAALDVTGAVTLKSIDDASDSATGGALTVKGGMAVAKKVYMGSTLDVAQAASLASTLAVTGAATFSDNVSISGNLTVSGTTTSLNTETLTVKDAAILLANENSASDVIDFGVEGEYNAGSGVVYAGFKRIHGTGEFVFFQNAANQIESQNPSNDAYAVVMADSFNCASDARLKKDVVSLENALDKIDSIRGVHYNWIDENQSKDRQVGVIAQEIQAVYPELVMQGGNGYLSVDYPKLTAVLIQSVKELKAMVLALANK</sequence>
<protein>
    <recommendedName>
        <fullName evidence="1">Peptidase S74 domain-containing protein</fullName>
    </recommendedName>
</protein>
<evidence type="ECO:0000259" key="1">
    <source>
        <dbReference type="PROSITE" id="PS51688"/>
    </source>
</evidence>
<organism evidence="2">
    <name type="scientific">viral metagenome</name>
    <dbReference type="NCBI Taxonomy" id="1070528"/>
    <lineage>
        <taxon>unclassified sequences</taxon>
        <taxon>metagenomes</taxon>
        <taxon>organismal metagenomes</taxon>
    </lineage>
</organism>
<dbReference type="InterPro" id="IPR030392">
    <property type="entry name" value="S74_ICA"/>
</dbReference>
<dbReference type="AlphaFoldDB" id="A0A6C0KT08"/>
<dbReference type="InterPro" id="IPR036388">
    <property type="entry name" value="WH-like_DNA-bd_sf"/>
</dbReference>
<feature type="domain" description="Peptidase S74" evidence="1">
    <location>
        <begin position="730"/>
        <end position="820"/>
    </location>
</feature>
<accession>A0A6C0KT08</accession>
<dbReference type="EMBL" id="MN740968">
    <property type="protein sequence ID" value="QHU20296.1"/>
    <property type="molecule type" value="Genomic_DNA"/>
</dbReference>
<proteinExistence type="predicted"/>
<evidence type="ECO:0000313" key="2">
    <source>
        <dbReference type="EMBL" id="QHU20296.1"/>
    </source>
</evidence>